<evidence type="ECO:0000313" key="2">
    <source>
        <dbReference type="EMBL" id="OHG61859.1"/>
    </source>
</evidence>
<gene>
    <name evidence="2" type="ORF">A7T00_25235</name>
</gene>
<keyword evidence="1" id="KW-1133">Transmembrane helix</keyword>
<name>A0A1S0Z9Z1_SALET</name>
<dbReference type="InterPro" id="IPR035628">
    <property type="entry name" value="TcpC_C"/>
</dbReference>
<dbReference type="Pfam" id="PF12642">
    <property type="entry name" value="TpcC"/>
    <property type="match status" value="1"/>
</dbReference>
<comment type="caution">
    <text evidence="2">The sequence shown here is derived from an EMBL/GenBank/DDBJ whole genome shotgun (WGS) entry which is preliminary data.</text>
</comment>
<accession>A0A1S0Z9Z1</accession>
<protein>
    <submittedName>
        <fullName evidence="2">Conjugal transfer protein</fullName>
    </submittedName>
</protein>
<dbReference type="AlphaFoldDB" id="A0A1S0Z9Z1"/>
<dbReference type="CDD" id="cd16386">
    <property type="entry name" value="TcpC_N"/>
    <property type="match status" value="1"/>
</dbReference>
<organism evidence="2">
    <name type="scientific">Salmonella enterica subsp. enterica serovar Saintpaul</name>
    <dbReference type="NCBI Taxonomy" id="90105"/>
    <lineage>
        <taxon>Bacteria</taxon>
        <taxon>Pseudomonadati</taxon>
        <taxon>Pseudomonadota</taxon>
        <taxon>Gammaproteobacteria</taxon>
        <taxon>Enterobacterales</taxon>
        <taxon>Enterobacteriaceae</taxon>
        <taxon>Salmonella</taxon>
    </lineage>
</organism>
<keyword evidence="1" id="KW-0812">Transmembrane</keyword>
<sequence length="331" mass="37905">MDNLKSYLLKVRQFLEQFKKVEQKKKPPKLKTLTKKQVNFAVVGGTCCLLLIGLMGSIRAITLSNQVSSLKTSIENFEKEKSDTSSTTRQYDYRLQYYLNDFVYAYFTLSQENNKQTEQINHLNSFYGALPDTKSQGQVRNPSEVIYSQLVTVTDKVATYRVKYREWIKKDNNTEKKEITTGFNIPFEEVNGKYRIAGLPWFSSLDSSQATPSSKDEQLTLSATDRLSEDEHKKVNKFLTIFFTNYTTNQDNLNLIAKGVSVVANTTFKSIDYTYLKEDGEKLIATVQVTFEVGASTHSENFTLTLTQNNGTYFVDELTHTIPINYAKQEK</sequence>
<dbReference type="InterPro" id="IPR024735">
    <property type="entry name" value="TcpC"/>
</dbReference>
<proteinExistence type="predicted"/>
<dbReference type="Gene3D" id="3.10.450.540">
    <property type="match status" value="1"/>
</dbReference>
<evidence type="ECO:0000256" key="1">
    <source>
        <dbReference type="SAM" id="Phobius"/>
    </source>
</evidence>
<keyword evidence="1" id="KW-0472">Membrane</keyword>
<reference evidence="2" key="1">
    <citation type="submission" date="2016-09" db="EMBL/GenBank/DDBJ databases">
        <title>Whole genome sequencing of Salmonella enterica.</title>
        <authorList>
            <person name="Bell R."/>
        </authorList>
    </citation>
    <scope>NUCLEOTIDE SEQUENCE [LARGE SCALE GENOMIC DNA]</scope>
    <source>
        <strain evidence="2">CFSAN044978</strain>
    </source>
</reference>
<feature type="transmembrane region" description="Helical" evidence="1">
    <location>
        <begin position="38"/>
        <end position="58"/>
    </location>
</feature>
<dbReference type="CDD" id="cd16428">
    <property type="entry name" value="TcpC_C"/>
    <property type="match status" value="1"/>
</dbReference>
<dbReference type="EMBL" id="MLZC01000016">
    <property type="protein sequence ID" value="OHG61859.1"/>
    <property type="molecule type" value="Genomic_DNA"/>
</dbReference>